<feature type="transmembrane region" description="Helical" evidence="1">
    <location>
        <begin position="347"/>
        <end position="371"/>
    </location>
</feature>
<protein>
    <submittedName>
        <fullName evidence="2">Uncharacterized protein</fullName>
    </submittedName>
</protein>
<keyword evidence="1" id="KW-0472">Membrane</keyword>
<evidence type="ECO:0000313" key="3">
    <source>
        <dbReference type="Proteomes" id="UP000002066"/>
    </source>
</evidence>
<keyword evidence="1" id="KW-0812">Transmembrane</keyword>
<dbReference type="EMBL" id="CP002475">
    <property type="protein sequence ID" value="ADW01960.1"/>
    <property type="molecule type" value="Genomic_DNA"/>
</dbReference>
<proteinExistence type="predicted"/>
<accession>A0A8D3WCS1</accession>
<dbReference type="AlphaFoldDB" id="A0A8D3WCS1"/>
<dbReference type="KEGG" id="sfa:Sfla_0495"/>
<evidence type="ECO:0000313" key="2">
    <source>
        <dbReference type="EMBL" id="ADW01960.1"/>
    </source>
</evidence>
<evidence type="ECO:0000256" key="1">
    <source>
        <dbReference type="SAM" id="Phobius"/>
    </source>
</evidence>
<reference evidence="2 3" key="1">
    <citation type="submission" date="2011-01" db="EMBL/GenBank/DDBJ databases">
        <title>Complete sequence of chromosome of Streptomyces flavogriseus ATCC 33331.</title>
        <authorList>
            <consortium name="US DOE Joint Genome Institute"/>
            <person name="Lucas S."/>
            <person name="Copeland A."/>
            <person name="Lapidus A."/>
            <person name="Cheng J.-F."/>
            <person name="Goodwin L."/>
            <person name="Pitluck S."/>
            <person name="Davenport K."/>
            <person name="Detter J.C."/>
            <person name="Han C."/>
            <person name="Tapia R."/>
            <person name="Land M."/>
            <person name="Hauser L."/>
            <person name="Kyrpides N."/>
            <person name="Ivanova N."/>
            <person name="Ovchinnikova G."/>
            <person name="Pagani I."/>
            <person name="Brumm P."/>
            <person name="Mead D."/>
            <person name="Woyke T."/>
        </authorList>
    </citation>
    <scope>NUCLEOTIDE SEQUENCE [LARGE SCALE GENOMIC DNA]</scope>
    <source>
        <strain evidence="3">ATCC 33331 / IAF-45CD</strain>
    </source>
</reference>
<dbReference type="Proteomes" id="UP000002066">
    <property type="component" value="Chromosome"/>
</dbReference>
<keyword evidence="1" id="KW-1133">Transmembrane helix</keyword>
<organism evidence="2 3">
    <name type="scientific">Streptomyces pratensis (strain ATCC 33331 / IAF-45CD)</name>
    <dbReference type="NCBI Taxonomy" id="591167"/>
    <lineage>
        <taxon>Bacteria</taxon>
        <taxon>Bacillati</taxon>
        <taxon>Actinomycetota</taxon>
        <taxon>Actinomycetes</taxon>
        <taxon>Kitasatosporales</taxon>
        <taxon>Streptomycetaceae</taxon>
        <taxon>Streptomyces</taxon>
    </lineage>
</organism>
<name>A0A8D3WCS1_STRFA</name>
<feature type="transmembrane region" description="Helical" evidence="1">
    <location>
        <begin position="377"/>
        <end position="397"/>
    </location>
</feature>
<sequence>MSGGRMKRRSSSCVVFDVELAAERLPPEWAEGPLPALRADAPAADRERRLTYFEPRVGESLFGTPAHPSRWHLHNPAEADEPAVKAMELLRVPAAAGLGRRTAGLCVLHVHLGDDPRTELTALAALPTDHARLARLLPSGVRVADGASRAWTLTHMTFDQGPPPAVMPAPYASWDTHDQWLWLLASRTPLERFAPDPEDTALFAGRVRFSADWQALVLRDGTAFVGLSADPGGDQTFHATAAHHVHTIYLDVFLLGRLQHLGANSLANTVSALTAREADVHRLLRLEGRLIELRRALWSSHITTRGKADELLERFQEQHRLDRLLTHTGTTLAETARYVEAARSRRASVALGLLSAVGLPFGVAYAAGALWGTPGPWTLLVATVVALLLTVAAFVSLPPLRGLVSDTAWDRVED</sequence>
<gene>
    <name evidence="2" type="ordered locus">Sfla_0495</name>
</gene>